<keyword evidence="6" id="KW-1185">Reference proteome</keyword>
<dbReference type="InterPro" id="IPR040442">
    <property type="entry name" value="Pyrv_kinase-like_dom_sf"/>
</dbReference>
<dbReference type="RefSeq" id="WP_194700494.1">
    <property type="nucleotide sequence ID" value="NZ_JADKNH010000002.1"/>
</dbReference>
<evidence type="ECO:0000256" key="3">
    <source>
        <dbReference type="ARBA" id="ARBA00023239"/>
    </source>
</evidence>
<keyword evidence="2" id="KW-0479">Metal-binding</keyword>
<evidence type="ECO:0000259" key="4">
    <source>
        <dbReference type="Pfam" id="PF03328"/>
    </source>
</evidence>
<dbReference type="SUPFAM" id="SSF51621">
    <property type="entry name" value="Phosphoenolpyruvate/pyruvate domain"/>
    <property type="match status" value="1"/>
</dbReference>
<dbReference type="PANTHER" id="PTHR30502:SF0">
    <property type="entry name" value="PHOSPHOENOLPYRUVATE CARBOXYLASE FAMILY PROTEIN"/>
    <property type="match status" value="1"/>
</dbReference>
<dbReference type="Gene3D" id="3.20.20.60">
    <property type="entry name" value="Phosphoenolpyruvate-binding domains"/>
    <property type="match status" value="1"/>
</dbReference>
<name>A0ABR9ZP59_9FIRM</name>
<sequence>MYSESLNSYVSKPQMLNALKDKCTLGKKTIGTFMELGGNGTIECLARGGFDYLIIDAEHGPFSVETTAKHILAAEQSGITPLVRICEISRYNILRMLDVGAQGMIIPNVESVEQVREIVRHAKFAPIGKRGYCPTRTSCWGADVWAADGKSYMESCNRETLVIPQCETVGAYENINEILAVEGVDGIFVGPCDLSIALGIPFEFESPVLKKAIKEVLDACKKANKLSFIFAGNPETAKEYLSLGFDSVTYSLDASIFVKACNQAVIACKSE</sequence>
<keyword evidence="3" id="KW-0456">Lyase</keyword>
<evidence type="ECO:0000313" key="5">
    <source>
        <dbReference type="EMBL" id="MBF4692255.1"/>
    </source>
</evidence>
<organism evidence="5 6">
    <name type="scientific">Fusibacter ferrireducens</name>
    <dbReference type="NCBI Taxonomy" id="2785058"/>
    <lineage>
        <taxon>Bacteria</taxon>
        <taxon>Bacillati</taxon>
        <taxon>Bacillota</taxon>
        <taxon>Clostridia</taxon>
        <taxon>Eubacteriales</taxon>
        <taxon>Eubacteriales Family XII. Incertae Sedis</taxon>
        <taxon>Fusibacter</taxon>
    </lineage>
</organism>
<dbReference type="EMBL" id="JADKNH010000002">
    <property type="protein sequence ID" value="MBF4692255.1"/>
    <property type="molecule type" value="Genomic_DNA"/>
</dbReference>
<comment type="caution">
    <text evidence="5">The sequence shown here is derived from an EMBL/GenBank/DDBJ whole genome shotgun (WGS) entry which is preliminary data.</text>
</comment>
<dbReference type="InterPro" id="IPR050251">
    <property type="entry name" value="HpcH-HpaI_aldolase"/>
</dbReference>
<reference evidence="5 6" key="1">
    <citation type="submission" date="2020-11" db="EMBL/GenBank/DDBJ databases">
        <title>Fusibacter basophilias sp. nov.</title>
        <authorList>
            <person name="Qiu D."/>
        </authorList>
    </citation>
    <scope>NUCLEOTIDE SEQUENCE [LARGE SCALE GENOMIC DNA]</scope>
    <source>
        <strain evidence="5 6">Q10-2</strain>
    </source>
</reference>
<proteinExistence type="inferred from homology"/>
<dbReference type="Proteomes" id="UP000614200">
    <property type="component" value="Unassembled WGS sequence"/>
</dbReference>
<protein>
    <recommendedName>
        <fullName evidence="4">HpcH/HpaI aldolase/citrate lyase domain-containing protein</fullName>
    </recommendedName>
</protein>
<dbReference type="PANTHER" id="PTHR30502">
    <property type="entry name" value="2-KETO-3-DEOXY-L-RHAMNONATE ALDOLASE"/>
    <property type="match status" value="1"/>
</dbReference>
<dbReference type="Pfam" id="PF03328">
    <property type="entry name" value="HpcH_HpaI"/>
    <property type="match status" value="1"/>
</dbReference>
<evidence type="ECO:0000313" key="6">
    <source>
        <dbReference type="Proteomes" id="UP000614200"/>
    </source>
</evidence>
<comment type="similarity">
    <text evidence="1">Belongs to the HpcH/HpaI aldolase family.</text>
</comment>
<feature type="domain" description="HpcH/HpaI aldolase/citrate lyase" evidence="4">
    <location>
        <begin position="32"/>
        <end position="258"/>
    </location>
</feature>
<evidence type="ECO:0000256" key="2">
    <source>
        <dbReference type="ARBA" id="ARBA00022723"/>
    </source>
</evidence>
<dbReference type="InterPro" id="IPR015813">
    <property type="entry name" value="Pyrv/PenolPyrv_kinase-like_dom"/>
</dbReference>
<evidence type="ECO:0000256" key="1">
    <source>
        <dbReference type="ARBA" id="ARBA00005568"/>
    </source>
</evidence>
<gene>
    <name evidence="5" type="ORF">ISU02_03970</name>
</gene>
<accession>A0ABR9ZP59</accession>
<dbReference type="InterPro" id="IPR005000">
    <property type="entry name" value="Aldolase/citrate-lyase_domain"/>
</dbReference>